<evidence type="ECO:0000256" key="2">
    <source>
        <dbReference type="ARBA" id="ARBA00007520"/>
    </source>
</evidence>
<keyword evidence="5 8" id="KW-1133">Transmembrane helix</keyword>
<evidence type="ECO:0000256" key="6">
    <source>
        <dbReference type="ARBA" id="ARBA00023136"/>
    </source>
</evidence>
<dbReference type="PRINTS" id="PR01036">
    <property type="entry name" value="TCRTETB"/>
</dbReference>
<dbReference type="Proteomes" id="UP000250266">
    <property type="component" value="Unassembled WGS sequence"/>
</dbReference>
<evidence type="ECO:0000256" key="4">
    <source>
        <dbReference type="ARBA" id="ARBA00022692"/>
    </source>
</evidence>
<dbReference type="AlphaFoldDB" id="A0A8E2JAF9"/>
<dbReference type="GO" id="GO:0005886">
    <property type="term" value="C:plasma membrane"/>
    <property type="evidence" value="ECO:0007669"/>
    <property type="project" value="TreeGrafter"/>
</dbReference>
<feature type="region of interest" description="Disordered" evidence="7">
    <location>
        <begin position="1"/>
        <end position="33"/>
    </location>
</feature>
<keyword evidence="3" id="KW-0813">Transport</keyword>
<dbReference type="PANTHER" id="PTHR23501">
    <property type="entry name" value="MAJOR FACILITATOR SUPERFAMILY"/>
    <property type="match status" value="1"/>
</dbReference>
<organism evidence="10 11">
    <name type="scientific">Lepidopterella palustris CBS 459.81</name>
    <dbReference type="NCBI Taxonomy" id="1314670"/>
    <lineage>
        <taxon>Eukaryota</taxon>
        <taxon>Fungi</taxon>
        <taxon>Dikarya</taxon>
        <taxon>Ascomycota</taxon>
        <taxon>Pezizomycotina</taxon>
        <taxon>Dothideomycetes</taxon>
        <taxon>Pleosporomycetidae</taxon>
        <taxon>Mytilinidiales</taxon>
        <taxon>Argynnaceae</taxon>
        <taxon>Lepidopterella</taxon>
    </lineage>
</organism>
<comment type="subcellular location">
    <subcellularLocation>
        <location evidence="1">Membrane</location>
        <topology evidence="1">Multi-pass membrane protein</topology>
    </subcellularLocation>
</comment>
<protein>
    <submittedName>
        <fullName evidence="10">MFS drug efflux transporter</fullName>
    </submittedName>
</protein>
<dbReference type="SUPFAM" id="SSF103473">
    <property type="entry name" value="MFS general substrate transporter"/>
    <property type="match status" value="1"/>
</dbReference>
<evidence type="ECO:0000259" key="9">
    <source>
        <dbReference type="PROSITE" id="PS50850"/>
    </source>
</evidence>
<evidence type="ECO:0000256" key="3">
    <source>
        <dbReference type="ARBA" id="ARBA00022448"/>
    </source>
</evidence>
<feature type="transmembrane region" description="Helical" evidence="8">
    <location>
        <begin position="109"/>
        <end position="128"/>
    </location>
</feature>
<dbReference type="EMBL" id="KV745419">
    <property type="protein sequence ID" value="OCK74764.1"/>
    <property type="molecule type" value="Genomic_DNA"/>
</dbReference>
<dbReference type="Gene3D" id="1.20.1250.20">
    <property type="entry name" value="MFS general substrate transporter like domains"/>
    <property type="match status" value="1"/>
</dbReference>
<dbReference type="InterPro" id="IPR020846">
    <property type="entry name" value="MFS_dom"/>
</dbReference>
<name>A0A8E2JAF9_9PEZI</name>
<dbReference type="PROSITE" id="PS50850">
    <property type="entry name" value="MFS"/>
    <property type="match status" value="1"/>
</dbReference>
<feature type="transmembrane region" description="Helical" evidence="8">
    <location>
        <begin position="134"/>
        <end position="155"/>
    </location>
</feature>
<feature type="transmembrane region" description="Helical" evidence="8">
    <location>
        <begin position="79"/>
        <end position="97"/>
    </location>
</feature>
<feature type="transmembrane region" description="Helical" evidence="8">
    <location>
        <begin position="167"/>
        <end position="186"/>
    </location>
</feature>
<dbReference type="OrthoDB" id="10021397at2759"/>
<dbReference type="PANTHER" id="PTHR23501:SF12">
    <property type="entry name" value="MAJOR FACILITATOR SUPERFAMILY (MFS) PROFILE DOMAIN-CONTAINING PROTEIN-RELATED"/>
    <property type="match status" value="1"/>
</dbReference>
<evidence type="ECO:0000256" key="1">
    <source>
        <dbReference type="ARBA" id="ARBA00004141"/>
    </source>
</evidence>
<evidence type="ECO:0000256" key="7">
    <source>
        <dbReference type="SAM" id="MobiDB-lite"/>
    </source>
</evidence>
<feature type="transmembrane region" description="Helical" evidence="8">
    <location>
        <begin position="310"/>
        <end position="330"/>
    </location>
</feature>
<proteinExistence type="inferred from homology"/>
<dbReference type="Pfam" id="PF07690">
    <property type="entry name" value="MFS_1"/>
    <property type="match status" value="1"/>
</dbReference>
<dbReference type="InterPro" id="IPR011701">
    <property type="entry name" value="MFS"/>
</dbReference>
<feature type="transmembrane region" description="Helical" evidence="8">
    <location>
        <begin position="374"/>
        <end position="392"/>
    </location>
</feature>
<reference evidence="10 11" key="1">
    <citation type="journal article" date="2016" name="Nat. Commun.">
        <title>Ectomycorrhizal ecology is imprinted in the genome of the dominant symbiotic fungus Cenococcum geophilum.</title>
        <authorList>
            <consortium name="DOE Joint Genome Institute"/>
            <person name="Peter M."/>
            <person name="Kohler A."/>
            <person name="Ohm R.A."/>
            <person name="Kuo A."/>
            <person name="Krutzmann J."/>
            <person name="Morin E."/>
            <person name="Arend M."/>
            <person name="Barry K.W."/>
            <person name="Binder M."/>
            <person name="Choi C."/>
            <person name="Clum A."/>
            <person name="Copeland A."/>
            <person name="Grisel N."/>
            <person name="Haridas S."/>
            <person name="Kipfer T."/>
            <person name="LaButti K."/>
            <person name="Lindquist E."/>
            <person name="Lipzen A."/>
            <person name="Maire R."/>
            <person name="Meier B."/>
            <person name="Mihaltcheva S."/>
            <person name="Molinier V."/>
            <person name="Murat C."/>
            <person name="Poggeler S."/>
            <person name="Quandt C.A."/>
            <person name="Sperisen C."/>
            <person name="Tritt A."/>
            <person name="Tisserant E."/>
            <person name="Crous P.W."/>
            <person name="Henrissat B."/>
            <person name="Nehls U."/>
            <person name="Egli S."/>
            <person name="Spatafora J.W."/>
            <person name="Grigoriev I.V."/>
            <person name="Martin F.M."/>
        </authorList>
    </citation>
    <scope>NUCLEOTIDE SEQUENCE [LARGE SCALE GENOMIC DNA]</scope>
    <source>
        <strain evidence="10 11">CBS 459.81</strain>
    </source>
</reference>
<accession>A0A8E2JAF9</accession>
<dbReference type="InterPro" id="IPR036259">
    <property type="entry name" value="MFS_trans_sf"/>
</dbReference>
<sequence length="544" mass="58400">MAHSEVDTEEPSITQRKVDVEKSPAEPPAFPEPPPRQPLLWALTVLAILSTVFLFALDNTITANVIPPIIKRFGHSDKLPWLSVAFMMGGLSVVFPFGRLYGLFDAKKLYIAMVTLFLTGSALCGGAPNINAFIVGRTIAGCGGIGMYLGVMTLLSVNTTPTERPLYLGLVGLVYGIGNVIGPLIGGAFADSKATWRWGFYLNLCIIGLLSPVYFFLIPSFKPQKGRSIASRLADIDFAGTALSIGALLCLIMGINFGGTLYAWSSGQIIALFVVSGVLFLLFAVQQYFTFLTTESARLFPVVFLKDKEALLLFVLTATFNTSGFIPIYWIPTYFQFTRGDGPLNSAVRLLPLIVFITFLVMVNGGVLSKGGYYMPWFLVGSIIILPAGVLFSRINLATTTAAIYGYEVLLGFGAGMGMQAGFAVIQAITKPELMTHGLGFIMIAQLLSVSLALSISGAVFVNEALSGLQKLLVSQPRDELLRALQGLSGDLLATLTEQQRDATLAIIIESLSKVFILVYVAAALGILSAACLRRAKMASAVPI</sequence>
<evidence type="ECO:0000313" key="10">
    <source>
        <dbReference type="EMBL" id="OCK74764.1"/>
    </source>
</evidence>
<feature type="transmembrane region" description="Helical" evidence="8">
    <location>
        <begin position="39"/>
        <end position="57"/>
    </location>
</feature>
<feature type="transmembrane region" description="Helical" evidence="8">
    <location>
        <begin position="438"/>
        <end position="462"/>
    </location>
</feature>
<feature type="transmembrane region" description="Helical" evidence="8">
    <location>
        <begin position="350"/>
        <end position="367"/>
    </location>
</feature>
<feature type="transmembrane region" description="Helical" evidence="8">
    <location>
        <begin position="269"/>
        <end position="289"/>
    </location>
</feature>
<comment type="similarity">
    <text evidence="2">Belongs to the major facilitator superfamily. TCR/Tet family.</text>
</comment>
<evidence type="ECO:0000313" key="11">
    <source>
        <dbReference type="Proteomes" id="UP000250266"/>
    </source>
</evidence>
<feature type="transmembrane region" description="Helical" evidence="8">
    <location>
        <begin position="515"/>
        <end position="533"/>
    </location>
</feature>
<gene>
    <name evidence="10" type="ORF">K432DRAFT_386616</name>
</gene>
<dbReference type="GO" id="GO:0022857">
    <property type="term" value="F:transmembrane transporter activity"/>
    <property type="evidence" value="ECO:0007669"/>
    <property type="project" value="InterPro"/>
</dbReference>
<evidence type="ECO:0000256" key="5">
    <source>
        <dbReference type="ARBA" id="ARBA00022989"/>
    </source>
</evidence>
<evidence type="ECO:0000256" key="8">
    <source>
        <dbReference type="SAM" id="Phobius"/>
    </source>
</evidence>
<feature type="transmembrane region" description="Helical" evidence="8">
    <location>
        <begin position="198"/>
        <end position="217"/>
    </location>
</feature>
<feature type="transmembrane region" description="Helical" evidence="8">
    <location>
        <begin position="404"/>
        <end position="426"/>
    </location>
</feature>
<keyword evidence="6 8" id="KW-0472">Membrane</keyword>
<feature type="domain" description="Major facilitator superfamily (MFS) profile" evidence="9">
    <location>
        <begin position="44"/>
        <end position="538"/>
    </location>
</feature>
<keyword evidence="4 8" id="KW-0812">Transmembrane</keyword>
<keyword evidence="11" id="KW-1185">Reference proteome</keyword>
<feature type="transmembrane region" description="Helical" evidence="8">
    <location>
        <begin position="238"/>
        <end position="263"/>
    </location>
</feature>